<dbReference type="GO" id="GO:0071028">
    <property type="term" value="P:nuclear mRNA surveillance"/>
    <property type="evidence" value="ECO:0007669"/>
    <property type="project" value="TreeGrafter"/>
</dbReference>
<evidence type="ECO:0000259" key="6">
    <source>
        <dbReference type="Pfam" id="PF01138"/>
    </source>
</evidence>
<dbReference type="GO" id="GO:0000176">
    <property type="term" value="C:nuclear exosome (RNase complex)"/>
    <property type="evidence" value="ECO:0007669"/>
    <property type="project" value="TreeGrafter"/>
</dbReference>
<keyword evidence="4" id="KW-0271">Exosome</keyword>
<reference evidence="10" key="2">
    <citation type="journal article" date="2017" name="Genome Announc.">
        <title>Genome sequences of Cyberlindnera fabianii 65, Pichia kudriavzevii 129, and Saccharomyces cerevisiae 131 isolated from fermented masau fruits in Zimbabwe.</title>
        <authorList>
            <person name="van Rijswijck I.M.H."/>
            <person name="Derks M.F.L."/>
            <person name="Abee T."/>
            <person name="de Ridder D."/>
            <person name="Smid E.J."/>
        </authorList>
    </citation>
    <scope>NUCLEOTIDE SEQUENCE [LARGE SCALE GENOMIC DNA]</scope>
    <source>
        <strain evidence="10">65</strain>
    </source>
</reference>
<evidence type="ECO:0000313" key="10">
    <source>
        <dbReference type="Proteomes" id="UP000189513"/>
    </source>
</evidence>
<dbReference type="GO" id="GO:0003723">
    <property type="term" value="F:RNA binding"/>
    <property type="evidence" value="ECO:0007669"/>
    <property type="project" value="TreeGrafter"/>
</dbReference>
<feature type="domain" description="Exoribonuclease phosphorolytic" evidence="7">
    <location>
        <begin position="134"/>
        <end position="196"/>
    </location>
</feature>
<evidence type="ECO:0000313" key="8">
    <source>
        <dbReference type="EMBL" id="CDR37069.1"/>
    </source>
</evidence>
<comment type="subcellular location">
    <subcellularLocation>
        <location evidence="1">Nucleus</location>
    </subcellularLocation>
</comment>
<sequence>MTLEAQTTILHRVDGSASLHSGETKTIVSVAGPIEPKVRQELPTTSALEVTIRADVGISNTREKLMEDKLRTVLTQTILGLMYPRQLIQITAQILEAGEDTSYTCKEMATVINAAYLALVDANVGLNASFAAESFAIMENGEILANPSREELKLSKSSHIVVFQIKNGVATELLFIDSIGSFTEKEVYTLIDLAEKKTTEVHQTFKKTIQSKIEKDFVWQL</sequence>
<dbReference type="CDD" id="cd11372">
    <property type="entry name" value="RNase_PH_RRP46"/>
    <property type="match status" value="1"/>
</dbReference>
<dbReference type="InterPro" id="IPR027408">
    <property type="entry name" value="PNPase/RNase_PH_dom_sf"/>
</dbReference>
<dbReference type="InterPro" id="IPR036345">
    <property type="entry name" value="ExoRNase_PH_dom2_sf"/>
</dbReference>
<dbReference type="GO" id="GO:0000467">
    <property type="term" value="P:exonucleolytic trimming to generate mature 3'-end of 5.8S rRNA from tricistronic rRNA transcript (SSU-rRNA, 5.8S rRNA, LSU-rRNA)"/>
    <property type="evidence" value="ECO:0007669"/>
    <property type="project" value="UniProtKB-ARBA"/>
</dbReference>
<dbReference type="SUPFAM" id="SSF55666">
    <property type="entry name" value="Ribonuclease PH domain 2-like"/>
    <property type="match status" value="1"/>
</dbReference>
<dbReference type="GO" id="GO:0000177">
    <property type="term" value="C:cytoplasmic exosome (RNase complex)"/>
    <property type="evidence" value="ECO:0007669"/>
    <property type="project" value="UniProtKB-ARBA"/>
</dbReference>
<dbReference type="OMA" id="CIINEQG"/>
<dbReference type="InterPro" id="IPR050080">
    <property type="entry name" value="RNase_PH"/>
</dbReference>
<dbReference type="GO" id="GO:0005730">
    <property type="term" value="C:nucleolus"/>
    <property type="evidence" value="ECO:0007669"/>
    <property type="project" value="UniProtKB-ARBA"/>
</dbReference>
<dbReference type="InterPro" id="IPR001247">
    <property type="entry name" value="ExoRNase_PH_dom1"/>
</dbReference>
<dbReference type="OrthoDB" id="27298at2759"/>
<dbReference type="VEuPathDB" id="FungiDB:BON22_0527"/>
<dbReference type="AlphaFoldDB" id="A0A061AHM7"/>
<dbReference type="EMBL" id="LK052886">
    <property type="protein sequence ID" value="CDR37069.1"/>
    <property type="molecule type" value="Genomic_DNA"/>
</dbReference>
<protein>
    <submittedName>
        <fullName evidence="8">CYFA0S01e07008g1_1</fullName>
    </submittedName>
    <submittedName>
        <fullName evidence="9">Exosome complex component RRP46</fullName>
    </submittedName>
</protein>
<dbReference type="Proteomes" id="UP000189513">
    <property type="component" value="Unassembled WGS sequence"/>
</dbReference>
<evidence type="ECO:0000256" key="4">
    <source>
        <dbReference type="ARBA" id="ARBA00022835"/>
    </source>
</evidence>
<dbReference type="GO" id="GO:0071038">
    <property type="term" value="P:TRAMP-dependent tRNA surveillance pathway"/>
    <property type="evidence" value="ECO:0007669"/>
    <property type="project" value="UniProtKB-ARBA"/>
</dbReference>
<evidence type="ECO:0000313" key="9">
    <source>
        <dbReference type="EMBL" id="ONH69876.1"/>
    </source>
</evidence>
<dbReference type="Gene3D" id="3.30.230.70">
    <property type="entry name" value="GHMP Kinase, N-terminal domain"/>
    <property type="match status" value="1"/>
</dbReference>
<evidence type="ECO:0000256" key="2">
    <source>
        <dbReference type="ARBA" id="ARBA00006678"/>
    </source>
</evidence>
<name>A0A061AHM7_CYBFA</name>
<dbReference type="GO" id="GO:0016075">
    <property type="term" value="P:rRNA catabolic process"/>
    <property type="evidence" value="ECO:0007669"/>
    <property type="project" value="TreeGrafter"/>
</dbReference>
<keyword evidence="3" id="KW-0698">rRNA processing</keyword>
<dbReference type="Pfam" id="PF03725">
    <property type="entry name" value="RNase_PH_C"/>
    <property type="match status" value="1"/>
</dbReference>
<dbReference type="GO" id="GO:0034475">
    <property type="term" value="P:U4 snRNA 3'-end processing"/>
    <property type="evidence" value="ECO:0007669"/>
    <property type="project" value="TreeGrafter"/>
</dbReference>
<feature type="domain" description="Exoribonuclease phosphorolytic" evidence="6">
    <location>
        <begin position="3"/>
        <end position="124"/>
    </location>
</feature>
<evidence type="ECO:0000256" key="3">
    <source>
        <dbReference type="ARBA" id="ARBA00022552"/>
    </source>
</evidence>
<dbReference type="InterPro" id="IPR020568">
    <property type="entry name" value="Ribosomal_Su5_D2-typ_SF"/>
</dbReference>
<dbReference type="SUPFAM" id="SSF54211">
    <property type="entry name" value="Ribosomal protein S5 domain 2-like"/>
    <property type="match status" value="1"/>
</dbReference>
<dbReference type="InterPro" id="IPR015847">
    <property type="entry name" value="ExoRNase_PH_dom2"/>
</dbReference>
<comment type="similarity">
    <text evidence="2">Belongs to the RNase PH family.</text>
</comment>
<evidence type="ECO:0000259" key="7">
    <source>
        <dbReference type="Pfam" id="PF03725"/>
    </source>
</evidence>
<organism evidence="8">
    <name type="scientific">Cyberlindnera fabianii</name>
    <name type="common">Yeast</name>
    <name type="synonym">Hansenula fabianii</name>
    <dbReference type="NCBI Taxonomy" id="36022"/>
    <lineage>
        <taxon>Eukaryota</taxon>
        <taxon>Fungi</taxon>
        <taxon>Dikarya</taxon>
        <taxon>Ascomycota</taxon>
        <taxon>Saccharomycotina</taxon>
        <taxon>Saccharomycetes</taxon>
        <taxon>Phaffomycetales</taxon>
        <taxon>Phaffomycetaceae</taxon>
        <taxon>Cyberlindnera</taxon>
    </lineage>
</organism>
<reference evidence="9" key="3">
    <citation type="submission" date="2017-01" db="EMBL/GenBank/DDBJ databases">
        <authorList>
            <person name="Mah S.A."/>
            <person name="Swanson W.J."/>
            <person name="Moy G.W."/>
            <person name="Vacquier V.D."/>
        </authorList>
    </citation>
    <scope>NUCLEOTIDE SEQUENCE [LARGE SCALE GENOMIC DNA]</scope>
    <source>
        <strain evidence="9">65</strain>
    </source>
</reference>
<dbReference type="PANTHER" id="PTHR11953:SF1">
    <property type="entry name" value="EXOSOME COMPLEX COMPONENT RRP46"/>
    <property type="match status" value="1"/>
</dbReference>
<reference evidence="8" key="1">
    <citation type="journal article" date="2014" name="Genome Announc.">
        <title>Genome sequence of the yeast Cyberlindnera fabianii (Hansenula fabianii).</title>
        <authorList>
            <person name="Freel K.C."/>
            <person name="Sarilar V."/>
            <person name="Neuveglise C."/>
            <person name="Devillers H."/>
            <person name="Friedrich A."/>
            <person name="Schacherer J."/>
        </authorList>
    </citation>
    <scope>NUCLEOTIDE SEQUENCE</scope>
    <source>
        <strain evidence="8">YJS4271</strain>
    </source>
</reference>
<dbReference type="STRING" id="36022.A0A061AHM7"/>
<evidence type="ECO:0000256" key="5">
    <source>
        <dbReference type="ARBA" id="ARBA00023242"/>
    </source>
</evidence>
<gene>
    <name evidence="9" type="ORF">BON22_0527</name>
    <name evidence="8" type="ORF">CYFA0S_01e07008g</name>
</gene>
<accession>A0A061AHM7</accession>
<dbReference type="GO" id="GO:0071051">
    <property type="term" value="P:poly(A)-dependent snoRNA 3'-end processing"/>
    <property type="evidence" value="ECO:0007669"/>
    <property type="project" value="TreeGrafter"/>
</dbReference>
<dbReference type="Pfam" id="PF01138">
    <property type="entry name" value="RNase_PH"/>
    <property type="match status" value="1"/>
</dbReference>
<keyword evidence="10" id="KW-1185">Reference proteome</keyword>
<keyword evidence="5" id="KW-0539">Nucleus</keyword>
<proteinExistence type="inferred from homology"/>
<dbReference type="PANTHER" id="PTHR11953">
    <property type="entry name" value="EXOSOME COMPLEX COMPONENT"/>
    <property type="match status" value="1"/>
</dbReference>
<evidence type="ECO:0000256" key="1">
    <source>
        <dbReference type="ARBA" id="ARBA00004123"/>
    </source>
</evidence>
<dbReference type="EMBL" id="MPUK01000001">
    <property type="protein sequence ID" value="ONH69876.1"/>
    <property type="molecule type" value="Genomic_DNA"/>
</dbReference>